<reference evidence="3 4" key="1">
    <citation type="submission" date="2023-02" db="EMBL/GenBank/DDBJ databases">
        <title>LHISI_Scaffold_Assembly.</title>
        <authorList>
            <person name="Stuart O.P."/>
            <person name="Cleave R."/>
            <person name="Magrath M.J.L."/>
            <person name="Mikheyev A.S."/>
        </authorList>
    </citation>
    <scope>NUCLEOTIDE SEQUENCE [LARGE SCALE GENOMIC DNA]</scope>
    <source>
        <strain evidence="3">Daus_M_001</strain>
        <tissue evidence="3">Leg muscle</tissue>
    </source>
</reference>
<accession>A0ABQ9GII6</accession>
<keyword evidence="2" id="KW-0812">Transmembrane</keyword>
<proteinExistence type="predicted"/>
<gene>
    <name evidence="3" type="ORF">PR048_028159</name>
</gene>
<evidence type="ECO:0000256" key="1">
    <source>
        <dbReference type="SAM" id="MobiDB-lite"/>
    </source>
</evidence>
<dbReference type="Proteomes" id="UP001159363">
    <property type="component" value="Chromosome 11"/>
</dbReference>
<evidence type="ECO:0000313" key="3">
    <source>
        <dbReference type="EMBL" id="KAJ8871819.1"/>
    </source>
</evidence>
<protein>
    <submittedName>
        <fullName evidence="3">Uncharacterized protein</fullName>
    </submittedName>
</protein>
<comment type="caution">
    <text evidence="3">The sequence shown here is derived from an EMBL/GenBank/DDBJ whole genome shotgun (WGS) entry which is preliminary data.</text>
</comment>
<sequence>MRVKRGEMEQRRNEKAGEAVDPRIKKKPTYQLLRPARFPHVEVRRATSPGIESGATLPKPFKFMLSFCAVSVVMRTAGIALTILINDNVRVRLFDNSAMRCVAMRWAALGCDELHLDVSQLSDDLSQELYEIRGGQATLSLMISGEGVRAQFQFIPDSKVYRLESQPGKASTCIVEATRLPPRRTRLDSWRGRMTDIRMWESWRTMPLVGGLSRGSRVSRRHTSSFRRCSSLP</sequence>
<feature type="transmembrane region" description="Helical" evidence="2">
    <location>
        <begin position="63"/>
        <end position="85"/>
    </location>
</feature>
<evidence type="ECO:0000256" key="2">
    <source>
        <dbReference type="SAM" id="Phobius"/>
    </source>
</evidence>
<evidence type="ECO:0000313" key="4">
    <source>
        <dbReference type="Proteomes" id="UP001159363"/>
    </source>
</evidence>
<dbReference type="EMBL" id="JARBHB010000012">
    <property type="protein sequence ID" value="KAJ8871819.1"/>
    <property type="molecule type" value="Genomic_DNA"/>
</dbReference>
<keyword evidence="2" id="KW-0472">Membrane</keyword>
<feature type="region of interest" description="Disordered" evidence="1">
    <location>
        <begin position="1"/>
        <end position="21"/>
    </location>
</feature>
<organism evidence="3 4">
    <name type="scientific">Dryococelus australis</name>
    <dbReference type="NCBI Taxonomy" id="614101"/>
    <lineage>
        <taxon>Eukaryota</taxon>
        <taxon>Metazoa</taxon>
        <taxon>Ecdysozoa</taxon>
        <taxon>Arthropoda</taxon>
        <taxon>Hexapoda</taxon>
        <taxon>Insecta</taxon>
        <taxon>Pterygota</taxon>
        <taxon>Neoptera</taxon>
        <taxon>Polyneoptera</taxon>
        <taxon>Phasmatodea</taxon>
        <taxon>Verophasmatodea</taxon>
        <taxon>Anareolatae</taxon>
        <taxon>Phasmatidae</taxon>
        <taxon>Eurycanthinae</taxon>
        <taxon>Dryococelus</taxon>
    </lineage>
</organism>
<name>A0ABQ9GII6_9NEOP</name>
<keyword evidence="4" id="KW-1185">Reference proteome</keyword>
<keyword evidence="2" id="KW-1133">Transmembrane helix</keyword>